<evidence type="ECO:0000256" key="2">
    <source>
        <dbReference type="SAM" id="Phobius"/>
    </source>
</evidence>
<reference evidence="4" key="1">
    <citation type="journal article" date="2014" name="Proc. Natl. Acad. Sci. U.S.A.">
        <title>Extensive sampling of basidiomycete genomes demonstrates inadequacy of the white-rot/brown-rot paradigm for wood decay fungi.</title>
        <authorList>
            <person name="Riley R."/>
            <person name="Salamov A.A."/>
            <person name="Brown D.W."/>
            <person name="Nagy L.G."/>
            <person name="Floudas D."/>
            <person name="Held B.W."/>
            <person name="Levasseur A."/>
            <person name="Lombard V."/>
            <person name="Morin E."/>
            <person name="Otillar R."/>
            <person name="Lindquist E.A."/>
            <person name="Sun H."/>
            <person name="LaButti K.M."/>
            <person name="Schmutz J."/>
            <person name="Jabbour D."/>
            <person name="Luo H."/>
            <person name="Baker S.E."/>
            <person name="Pisabarro A.G."/>
            <person name="Walton J.D."/>
            <person name="Blanchette R.A."/>
            <person name="Henrissat B."/>
            <person name="Martin F."/>
            <person name="Cullen D."/>
            <person name="Hibbett D.S."/>
            <person name="Grigoriev I.V."/>
        </authorList>
    </citation>
    <scope>NUCLEOTIDE SEQUENCE [LARGE SCALE GENOMIC DNA]</scope>
    <source>
        <strain evidence="4">MUCL 33604</strain>
    </source>
</reference>
<dbReference type="EMBL" id="KL197733">
    <property type="protein sequence ID" value="KDQ53626.1"/>
    <property type="molecule type" value="Genomic_DNA"/>
</dbReference>
<protein>
    <submittedName>
        <fullName evidence="3">Uncharacterized protein</fullName>
    </submittedName>
</protein>
<evidence type="ECO:0000256" key="1">
    <source>
        <dbReference type="SAM" id="MobiDB-lite"/>
    </source>
</evidence>
<keyword evidence="4" id="KW-1185">Reference proteome</keyword>
<feature type="region of interest" description="Disordered" evidence="1">
    <location>
        <begin position="30"/>
        <end position="51"/>
    </location>
</feature>
<sequence length="273" mass="31160">MGVMQPAPAPWPEMIRPYFNAAEAVGLPSAEEVPRNLDSGRGRGRPRRPQDTEYIGTQFQNVASPWPDRINSYFNAAEAAGLPLTPIRNNLWHPPWSTFRLRVFRDADSSWLEVRREWDDEVLLTELVKKYNGMRTILRRLFSLKCLRAITMVPSDITPFHAFPQLVMDPPDLSQGLRFQHYLQRTDIFRGRHDFMGTLTADPGRGILFLEQWSTRRISFWVISAVFSTLVFAIVYSVLTHDVSTAFTIAGYMAAALSVLGILVGVLTFIKFR</sequence>
<organism evidence="3 4">
    <name type="scientific">Jaapia argillacea MUCL 33604</name>
    <dbReference type="NCBI Taxonomy" id="933084"/>
    <lineage>
        <taxon>Eukaryota</taxon>
        <taxon>Fungi</taxon>
        <taxon>Dikarya</taxon>
        <taxon>Basidiomycota</taxon>
        <taxon>Agaricomycotina</taxon>
        <taxon>Agaricomycetes</taxon>
        <taxon>Agaricomycetidae</taxon>
        <taxon>Jaapiales</taxon>
        <taxon>Jaapiaceae</taxon>
        <taxon>Jaapia</taxon>
    </lineage>
</organism>
<proteinExistence type="predicted"/>
<keyword evidence="2" id="KW-0472">Membrane</keyword>
<dbReference type="HOGENOM" id="CLU_089007_0_0_1"/>
<keyword evidence="2" id="KW-1133">Transmembrane helix</keyword>
<accession>A0A067PTF2</accession>
<dbReference type="OrthoDB" id="2734283at2759"/>
<keyword evidence="2" id="KW-0812">Transmembrane</keyword>
<gene>
    <name evidence="3" type="ORF">JAAARDRAFT_197424</name>
</gene>
<name>A0A067PTF2_9AGAM</name>
<feature type="transmembrane region" description="Helical" evidence="2">
    <location>
        <begin position="218"/>
        <end position="239"/>
    </location>
</feature>
<feature type="transmembrane region" description="Helical" evidence="2">
    <location>
        <begin position="245"/>
        <end position="270"/>
    </location>
</feature>
<dbReference type="InParanoid" id="A0A067PTF2"/>
<dbReference type="AlphaFoldDB" id="A0A067PTF2"/>
<evidence type="ECO:0000313" key="4">
    <source>
        <dbReference type="Proteomes" id="UP000027265"/>
    </source>
</evidence>
<evidence type="ECO:0000313" key="3">
    <source>
        <dbReference type="EMBL" id="KDQ53626.1"/>
    </source>
</evidence>
<feature type="compositionally biased region" description="Basic and acidic residues" evidence="1">
    <location>
        <begin position="32"/>
        <end position="41"/>
    </location>
</feature>
<dbReference type="Proteomes" id="UP000027265">
    <property type="component" value="Unassembled WGS sequence"/>
</dbReference>